<dbReference type="RefSeq" id="WP_345422449.1">
    <property type="nucleotide sequence ID" value="NZ_BAABHO010000055.1"/>
</dbReference>
<name>A0ABP9CCZ3_9PSEU</name>
<feature type="domain" description="Response regulatory" evidence="7">
    <location>
        <begin position="7"/>
        <end position="123"/>
    </location>
</feature>
<keyword evidence="1 5" id="KW-0597">Phosphoprotein</keyword>
<dbReference type="EMBL" id="BAABHO010000055">
    <property type="protein sequence ID" value="GAA4806999.1"/>
    <property type="molecule type" value="Genomic_DNA"/>
</dbReference>
<dbReference type="InterPro" id="IPR000792">
    <property type="entry name" value="Tscrpt_reg_LuxR_C"/>
</dbReference>
<evidence type="ECO:0000256" key="4">
    <source>
        <dbReference type="ARBA" id="ARBA00023163"/>
    </source>
</evidence>
<dbReference type="PANTHER" id="PTHR43214:SF24">
    <property type="entry name" value="TRANSCRIPTIONAL REGULATORY PROTEIN NARL-RELATED"/>
    <property type="match status" value="1"/>
</dbReference>
<feature type="domain" description="HTH luxR-type" evidence="6">
    <location>
        <begin position="153"/>
        <end position="218"/>
    </location>
</feature>
<keyword evidence="2" id="KW-0805">Transcription regulation</keyword>
<dbReference type="SMART" id="SM00448">
    <property type="entry name" value="REC"/>
    <property type="match status" value="1"/>
</dbReference>
<protein>
    <submittedName>
        <fullName evidence="8">Response regulator transcription factor</fullName>
    </submittedName>
</protein>
<dbReference type="PANTHER" id="PTHR43214">
    <property type="entry name" value="TWO-COMPONENT RESPONSE REGULATOR"/>
    <property type="match status" value="1"/>
</dbReference>
<dbReference type="PROSITE" id="PS50043">
    <property type="entry name" value="HTH_LUXR_2"/>
    <property type="match status" value="1"/>
</dbReference>
<reference evidence="9" key="1">
    <citation type="journal article" date="2019" name="Int. J. Syst. Evol. Microbiol.">
        <title>The Global Catalogue of Microorganisms (GCM) 10K type strain sequencing project: providing services to taxonomists for standard genome sequencing and annotation.</title>
        <authorList>
            <consortium name="The Broad Institute Genomics Platform"/>
            <consortium name="The Broad Institute Genome Sequencing Center for Infectious Disease"/>
            <person name="Wu L."/>
            <person name="Ma J."/>
        </authorList>
    </citation>
    <scope>NUCLEOTIDE SEQUENCE [LARGE SCALE GENOMIC DNA]</scope>
    <source>
        <strain evidence="9">JCM 17979</strain>
    </source>
</reference>
<keyword evidence="4" id="KW-0804">Transcription</keyword>
<dbReference type="InterPro" id="IPR011006">
    <property type="entry name" value="CheY-like_superfamily"/>
</dbReference>
<evidence type="ECO:0000256" key="1">
    <source>
        <dbReference type="ARBA" id="ARBA00022553"/>
    </source>
</evidence>
<sequence length="220" mass="23396">MSDRPVRVLLVDDQALFREALATLLSVRDEIVVVGEAGTGQEALDRVGELGPEVVLMDLRMPVLDGIAATRRLRVEHPGVRVIALTTFADDEDVFAALRAGAVGYLLKDVSSARLVEAVQTAAAGGSVLEPSVAAKVVARVARLPAEDTAPRPQPLVVPLSERESDVLRLLADGRSNREIAGTLHLAEGTVKNHVTNVLGKLGARDRTQAALRARALDLL</sequence>
<dbReference type="PROSITE" id="PS00622">
    <property type="entry name" value="HTH_LUXR_1"/>
    <property type="match status" value="1"/>
</dbReference>
<keyword evidence="9" id="KW-1185">Reference proteome</keyword>
<feature type="modified residue" description="4-aspartylphosphate" evidence="5">
    <location>
        <position position="58"/>
    </location>
</feature>
<evidence type="ECO:0000256" key="5">
    <source>
        <dbReference type="PROSITE-ProRule" id="PRU00169"/>
    </source>
</evidence>
<dbReference type="CDD" id="cd06170">
    <property type="entry name" value="LuxR_C_like"/>
    <property type="match status" value="1"/>
</dbReference>
<dbReference type="InterPro" id="IPR001789">
    <property type="entry name" value="Sig_transdc_resp-reg_receiver"/>
</dbReference>
<evidence type="ECO:0000259" key="7">
    <source>
        <dbReference type="PROSITE" id="PS50110"/>
    </source>
</evidence>
<evidence type="ECO:0000259" key="6">
    <source>
        <dbReference type="PROSITE" id="PS50043"/>
    </source>
</evidence>
<evidence type="ECO:0000256" key="3">
    <source>
        <dbReference type="ARBA" id="ARBA00023125"/>
    </source>
</evidence>
<evidence type="ECO:0000256" key="2">
    <source>
        <dbReference type="ARBA" id="ARBA00023015"/>
    </source>
</evidence>
<comment type="caution">
    <text evidence="8">The sequence shown here is derived from an EMBL/GenBank/DDBJ whole genome shotgun (WGS) entry which is preliminary data.</text>
</comment>
<keyword evidence="3" id="KW-0238">DNA-binding</keyword>
<dbReference type="PROSITE" id="PS50110">
    <property type="entry name" value="RESPONSE_REGULATORY"/>
    <property type="match status" value="1"/>
</dbReference>
<dbReference type="CDD" id="cd17535">
    <property type="entry name" value="REC_NarL-like"/>
    <property type="match status" value="1"/>
</dbReference>
<dbReference type="Proteomes" id="UP001500928">
    <property type="component" value="Unassembled WGS sequence"/>
</dbReference>
<dbReference type="Gene3D" id="3.40.50.2300">
    <property type="match status" value="1"/>
</dbReference>
<dbReference type="Pfam" id="PF00072">
    <property type="entry name" value="Response_reg"/>
    <property type="match status" value="1"/>
</dbReference>
<evidence type="ECO:0000313" key="9">
    <source>
        <dbReference type="Proteomes" id="UP001500928"/>
    </source>
</evidence>
<accession>A0ABP9CCZ3</accession>
<dbReference type="PRINTS" id="PR00038">
    <property type="entry name" value="HTHLUXR"/>
</dbReference>
<proteinExistence type="predicted"/>
<dbReference type="InterPro" id="IPR039420">
    <property type="entry name" value="WalR-like"/>
</dbReference>
<dbReference type="InterPro" id="IPR058245">
    <property type="entry name" value="NreC/VraR/RcsB-like_REC"/>
</dbReference>
<evidence type="ECO:0000313" key="8">
    <source>
        <dbReference type="EMBL" id="GAA4806999.1"/>
    </source>
</evidence>
<dbReference type="SMART" id="SM00421">
    <property type="entry name" value="HTH_LUXR"/>
    <property type="match status" value="1"/>
</dbReference>
<gene>
    <name evidence="8" type="ORF">GCM10023200_50790</name>
</gene>
<organism evidence="8 9">
    <name type="scientific">Actinomycetospora chlora</name>
    <dbReference type="NCBI Taxonomy" id="663608"/>
    <lineage>
        <taxon>Bacteria</taxon>
        <taxon>Bacillati</taxon>
        <taxon>Actinomycetota</taxon>
        <taxon>Actinomycetes</taxon>
        <taxon>Pseudonocardiales</taxon>
        <taxon>Pseudonocardiaceae</taxon>
        <taxon>Actinomycetospora</taxon>
    </lineage>
</organism>
<dbReference type="SUPFAM" id="SSF52172">
    <property type="entry name" value="CheY-like"/>
    <property type="match status" value="1"/>
</dbReference>
<dbReference type="Pfam" id="PF00196">
    <property type="entry name" value="GerE"/>
    <property type="match status" value="1"/>
</dbReference>